<dbReference type="Proteomes" id="UP000039865">
    <property type="component" value="Unassembled WGS sequence"/>
</dbReference>
<evidence type="ECO:0000313" key="5">
    <source>
        <dbReference type="EMBL" id="CDW73101.1"/>
    </source>
</evidence>
<protein>
    <submittedName>
        <fullName evidence="5">Zinc c2h2 type family</fullName>
    </submittedName>
</protein>
<evidence type="ECO:0000313" key="6">
    <source>
        <dbReference type="Proteomes" id="UP000039865"/>
    </source>
</evidence>
<keyword evidence="6" id="KW-1185">Reference proteome</keyword>
<proteinExistence type="predicted"/>
<dbReference type="InParanoid" id="A0A077ZX52"/>
<dbReference type="PROSITE" id="PS50157">
    <property type="entry name" value="ZINC_FINGER_C2H2_2"/>
    <property type="match status" value="1"/>
</dbReference>
<sequence length="493" mass="56629">MLTNDKVNLSPIQQQNQYNYHHNLLRTLTSPNPQHISQFLNIFKAPNSDIISDNQIGTQNRTTHLNFKKDFIQADKFIQGSPIISINPFSFNPLHKPIARLSNTTSLCNSIDKEKLFLSVENKMPQSWLLSDKKTSEINQKSITMSTMSSNSILPSQQQQQVRQFLLQKNQEILSELMETSQNQDSFSNCSPQDFNTSQDDEQNDEKLAVKALTNLKKQMSERAKIMKSSPSSSLNSESQGGEEMKQFNQLIEQQFQDIFNSKQRLNLFPHHRTNNNYQLKILQLRDQIQKVESQIIQEEQQKDEILLKIEQIEKICKTNSNQSSNGWIEQSQDISNINQSSNNCTNNDGKENTQDKLNDNLYKLVRRNRRPAMQIQRLFKCPVANCNKTYGSDGSLNQHIKLKHPGIQYVSKRQAALKQQTEALAGADAILSKHVEDSPQSIDRIHDSEKNEDQELVQPIQPQKDYEKINAVNQIYSQIEAIEEQAGNKSLE</sequence>
<feature type="compositionally biased region" description="Polar residues" evidence="3">
    <location>
        <begin position="183"/>
        <end position="198"/>
    </location>
</feature>
<dbReference type="PROSITE" id="PS00028">
    <property type="entry name" value="ZINC_FINGER_C2H2_1"/>
    <property type="match status" value="1"/>
</dbReference>
<feature type="region of interest" description="Disordered" evidence="3">
    <location>
        <begin position="183"/>
        <end position="203"/>
    </location>
</feature>
<dbReference type="EMBL" id="CCKQ01002004">
    <property type="protein sequence ID" value="CDW73101.1"/>
    <property type="molecule type" value="Genomic_DNA"/>
</dbReference>
<dbReference type="GO" id="GO:0008270">
    <property type="term" value="F:zinc ion binding"/>
    <property type="evidence" value="ECO:0007669"/>
    <property type="project" value="UniProtKB-KW"/>
</dbReference>
<dbReference type="SMART" id="SM00355">
    <property type="entry name" value="ZnF_C2H2"/>
    <property type="match status" value="1"/>
</dbReference>
<feature type="coiled-coil region" evidence="2">
    <location>
        <begin position="275"/>
        <end position="316"/>
    </location>
</feature>
<evidence type="ECO:0000256" key="2">
    <source>
        <dbReference type="SAM" id="Coils"/>
    </source>
</evidence>
<organism evidence="5 6">
    <name type="scientific">Stylonychia lemnae</name>
    <name type="common">Ciliate</name>
    <dbReference type="NCBI Taxonomy" id="5949"/>
    <lineage>
        <taxon>Eukaryota</taxon>
        <taxon>Sar</taxon>
        <taxon>Alveolata</taxon>
        <taxon>Ciliophora</taxon>
        <taxon>Intramacronucleata</taxon>
        <taxon>Spirotrichea</taxon>
        <taxon>Stichotrichia</taxon>
        <taxon>Sporadotrichida</taxon>
        <taxon>Oxytrichidae</taxon>
        <taxon>Stylonychinae</taxon>
        <taxon>Stylonychia</taxon>
    </lineage>
</organism>
<name>A0A077ZX52_STYLE</name>
<dbReference type="OrthoDB" id="21530at2759"/>
<keyword evidence="1" id="KW-0862">Zinc</keyword>
<dbReference type="InterPro" id="IPR013087">
    <property type="entry name" value="Znf_C2H2_type"/>
</dbReference>
<keyword evidence="1" id="KW-0479">Metal-binding</keyword>
<gene>
    <name evidence="5" type="primary">Contig10879.g11621</name>
    <name evidence="5" type="ORF">STYLEM_2070</name>
</gene>
<evidence type="ECO:0000256" key="1">
    <source>
        <dbReference type="PROSITE-ProRule" id="PRU00042"/>
    </source>
</evidence>
<evidence type="ECO:0000259" key="4">
    <source>
        <dbReference type="PROSITE" id="PS50157"/>
    </source>
</evidence>
<dbReference type="AlphaFoldDB" id="A0A077ZX52"/>
<dbReference type="Gene3D" id="3.30.160.60">
    <property type="entry name" value="Classic Zinc Finger"/>
    <property type="match status" value="1"/>
</dbReference>
<feature type="region of interest" description="Disordered" evidence="3">
    <location>
        <begin position="222"/>
        <end position="244"/>
    </location>
</feature>
<keyword evidence="1" id="KW-0863">Zinc-finger</keyword>
<feature type="compositionally biased region" description="Low complexity" evidence="3">
    <location>
        <begin position="229"/>
        <end position="239"/>
    </location>
</feature>
<feature type="domain" description="C2H2-type" evidence="4">
    <location>
        <begin position="380"/>
        <end position="410"/>
    </location>
</feature>
<reference evidence="5 6" key="1">
    <citation type="submission" date="2014-06" db="EMBL/GenBank/DDBJ databases">
        <authorList>
            <person name="Swart Estienne"/>
        </authorList>
    </citation>
    <scope>NUCLEOTIDE SEQUENCE [LARGE SCALE GENOMIC DNA]</scope>
    <source>
        <strain evidence="5 6">130c</strain>
    </source>
</reference>
<keyword evidence="2" id="KW-0175">Coiled coil</keyword>
<accession>A0A077ZX52</accession>
<evidence type="ECO:0000256" key="3">
    <source>
        <dbReference type="SAM" id="MobiDB-lite"/>
    </source>
</evidence>